<dbReference type="Gene3D" id="1.10.150.20">
    <property type="entry name" value="5' to 3' exonuclease, C-terminal subdomain"/>
    <property type="match status" value="1"/>
</dbReference>
<dbReference type="PANTHER" id="PTHR42646:SF2">
    <property type="entry name" value="5'-3' EXONUCLEASE FAMILY PROTEIN"/>
    <property type="match status" value="1"/>
</dbReference>
<keyword evidence="1" id="KW-0540">Nuclease</keyword>
<dbReference type="InterPro" id="IPR002421">
    <property type="entry name" value="5-3_exonuclease"/>
</dbReference>
<gene>
    <name evidence="5" type="ORF">UFOVP251_19</name>
</gene>
<dbReference type="SUPFAM" id="SSF47807">
    <property type="entry name" value="5' to 3' exonuclease, C-terminal subdomain"/>
    <property type="match status" value="1"/>
</dbReference>
<evidence type="ECO:0000313" key="5">
    <source>
        <dbReference type="EMBL" id="CAB4132805.1"/>
    </source>
</evidence>
<evidence type="ECO:0000259" key="4">
    <source>
        <dbReference type="SMART" id="SM00475"/>
    </source>
</evidence>
<dbReference type="InterPro" id="IPR038969">
    <property type="entry name" value="FEN"/>
</dbReference>
<dbReference type="SUPFAM" id="SSF88723">
    <property type="entry name" value="PIN domain-like"/>
    <property type="match status" value="1"/>
</dbReference>
<dbReference type="GO" id="GO:0017108">
    <property type="term" value="F:5'-flap endonuclease activity"/>
    <property type="evidence" value="ECO:0007669"/>
    <property type="project" value="InterPro"/>
</dbReference>
<dbReference type="InterPro" id="IPR036279">
    <property type="entry name" value="5-3_exonuclease_C_sf"/>
</dbReference>
<evidence type="ECO:0000256" key="1">
    <source>
        <dbReference type="ARBA" id="ARBA00022722"/>
    </source>
</evidence>
<reference evidence="5" key="1">
    <citation type="submission" date="2020-04" db="EMBL/GenBank/DDBJ databases">
        <authorList>
            <person name="Chiriac C."/>
            <person name="Salcher M."/>
            <person name="Ghai R."/>
            <person name="Kavagutti S V."/>
        </authorList>
    </citation>
    <scope>NUCLEOTIDE SEQUENCE</scope>
</reference>
<name>A0A6J5LFG0_9CAUD</name>
<dbReference type="InterPro" id="IPR020046">
    <property type="entry name" value="5-3_exonucl_a-hlix_arch_N"/>
</dbReference>
<accession>A0A6J5LFG0</accession>
<keyword evidence="2" id="KW-0378">Hydrolase</keyword>
<dbReference type="GO" id="GO:0008409">
    <property type="term" value="F:5'-3' exonuclease activity"/>
    <property type="evidence" value="ECO:0007669"/>
    <property type="project" value="InterPro"/>
</dbReference>
<keyword evidence="5" id="KW-0269">Exonuclease</keyword>
<dbReference type="PANTHER" id="PTHR42646">
    <property type="entry name" value="FLAP ENDONUCLEASE XNI"/>
    <property type="match status" value="1"/>
</dbReference>
<feature type="compositionally biased region" description="Polar residues" evidence="3">
    <location>
        <begin position="220"/>
        <end position="244"/>
    </location>
</feature>
<dbReference type="SMART" id="SM00475">
    <property type="entry name" value="53EXOc"/>
    <property type="match status" value="1"/>
</dbReference>
<dbReference type="GO" id="GO:0003677">
    <property type="term" value="F:DNA binding"/>
    <property type="evidence" value="ECO:0007669"/>
    <property type="project" value="InterPro"/>
</dbReference>
<sequence>MKALIDGDIVVYRSAASAENDEPWIAQARADQMIQEIIADTGSTSYMVYLTGKNNFRREIAPSYKANRPDTRPAHWQAVREFLVTQHKAHICDGYEADDEMGIQQDKSGTSTVICSIDKDLLQIPGKHYNFVKKLFTSVSNDAGLKFLYLQSLIGDRSDNILGVAGIGPVKAEKALEGLLPEEWYDKCRELYNDDERYHLNMKLLYIWQKPNDSWEPPQVGTTDSPPQGGEDTQQRNSNAPTNP</sequence>
<protein>
    <submittedName>
        <fullName evidence="5">Exo 5'-3' exonuclease (Including N-terminal domain of PolI)</fullName>
    </submittedName>
</protein>
<feature type="domain" description="5'-3' exonuclease" evidence="4">
    <location>
        <begin position="1"/>
        <end position="221"/>
    </location>
</feature>
<organism evidence="5">
    <name type="scientific">uncultured Caudovirales phage</name>
    <dbReference type="NCBI Taxonomy" id="2100421"/>
    <lineage>
        <taxon>Viruses</taxon>
        <taxon>Duplodnaviria</taxon>
        <taxon>Heunggongvirae</taxon>
        <taxon>Uroviricota</taxon>
        <taxon>Caudoviricetes</taxon>
        <taxon>Peduoviridae</taxon>
        <taxon>Maltschvirus</taxon>
        <taxon>Maltschvirus maltsch</taxon>
    </lineage>
</organism>
<proteinExistence type="predicted"/>
<dbReference type="GO" id="GO:0033567">
    <property type="term" value="P:DNA replication, Okazaki fragment processing"/>
    <property type="evidence" value="ECO:0007669"/>
    <property type="project" value="InterPro"/>
</dbReference>
<evidence type="ECO:0000256" key="3">
    <source>
        <dbReference type="SAM" id="MobiDB-lite"/>
    </source>
</evidence>
<feature type="region of interest" description="Disordered" evidence="3">
    <location>
        <begin position="215"/>
        <end position="244"/>
    </location>
</feature>
<dbReference type="Pfam" id="PF02739">
    <property type="entry name" value="5_3_exonuc_N"/>
    <property type="match status" value="1"/>
</dbReference>
<dbReference type="EMBL" id="LR796272">
    <property type="protein sequence ID" value="CAB4132805.1"/>
    <property type="molecule type" value="Genomic_DNA"/>
</dbReference>
<evidence type="ECO:0000256" key="2">
    <source>
        <dbReference type="ARBA" id="ARBA00022801"/>
    </source>
</evidence>
<dbReference type="InterPro" id="IPR029060">
    <property type="entry name" value="PIN-like_dom_sf"/>
</dbReference>
<dbReference type="Gene3D" id="3.40.50.1010">
    <property type="entry name" value="5'-nuclease"/>
    <property type="match status" value="1"/>
</dbReference>